<dbReference type="EMBL" id="KZ772722">
    <property type="protein sequence ID" value="PTQ38573.1"/>
    <property type="molecule type" value="Genomic_DNA"/>
</dbReference>
<evidence type="ECO:0008006" key="3">
    <source>
        <dbReference type="Google" id="ProtNLM"/>
    </source>
</evidence>
<dbReference type="Proteomes" id="UP000244005">
    <property type="component" value="Unassembled WGS sequence"/>
</dbReference>
<sequence length="177" mass="20257">MSKLERSFRNSFQKLDLKKVLDDHEKLEVLSHVSDTLADDCLKHLHWKAHQDVSKVLHNCDSAHESIMKFKEQIGGVPEWVNWDLVRQGQDVFWKYMVPVNIILTNYSLAGGLAANDMANTLECNGSDKKPPLTNARVMNTSKFVLDVMKDADCLRPWTGEGWSLIVRVRMLHAKAR</sequence>
<proteinExistence type="predicted"/>
<protein>
    <recommendedName>
        <fullName evidence="3">ER-bound oxygenase mpaB/mpaB'/Rubber oxygenase catalytic domain-containing protein</fullName>
    </recommendedName>
</protein>
<organism evidence="1 2">
    <name type="scientific">Marchantia polymorpha</name>
    <name type="common">Common liverwort</name>
    <name type="synonym">Marchantia aquatica</name>
    <dbReference type="NCBI Taxonomy" id="3197"/>
    <lineage>
        <taxon>Eukaryota</taxon>
        <taxon>Viridiplantae</taxon>
        <taxon>Streptophyta</taxon>
        <taxon>Embryophyta</taxon>
        <taxon>Marchantiophyta</taxon>
        <taxon>Marchantiopsida</taxon>
        <taxon>Marchantiidae</taxon>
        <taxon>Marchantiales</taxon>
        <taxon>Marchantiaceae</taxon>
        <taxon>Marchantia</taxon>
    </lineage>
</organism>
<dbReference type="AlphaFoldDB" id="A0A2R6WXM3"/>
<gene>
    <name evidence="1" type="ORF">MARPO_0050s0037</name>
</gene>
<dbReference type="OMA" id="TQWILEV"/>
<reference evidence="2" key="1">
    <citation type="journal article" date="2017" name="Cell">
        <title>Insights into land plant evolution garnered from the Marchantia polymorpha genome.</title>
        <authorList>
            <person name="Bowman J.L."/>
            <person name="Kohchi T."/>
            <person name="Yamato K.T."/>
            <person name="Jenkins J."/>
            <person name="Shu S."/>
            <person name="Ishizaki K."/>
            <person name="Yamaoka S."/>
            <person name="Nishihama R."/>
            <person name="Nakamura Y."/>
            <person name="Berger F."/>
            <person name="Adam C."/>
            <person name="Aki S.S."/>
            <person name="Althoff F."/>
            <person name="Araki T."/>
            <person name="Arteaga-Vazquez M.A."/>
            <person name="Balasubrmanian S."/>
            <person name="Barry K."/>
            <person name="Bauer D."/>
            <person name="Boehm C.R."/>
            <person name="Briginshaw L."/>
            <person name="Caballero-Perez J."/>
            <person name="Catarino B."/>
            <person name="Chen F."/>
            <person name="Chiyoda S."/>
            <person name="Chovatia M."/>
            <person name="Davies K.M."/>
            <person name="Delmans M."/>
            <person name="Demura T."/>
            <person name="Dierschke T."/>
            <person name="Dolan L."/>
            <person name="Dorantes-Acosta A.E."/>
            <person name="Eklund D.M."/>
            <person name="Florent S.N."/>
            <person name="Flores-Sandoval E."/>
            <person name="Fujiyama A."/>
            <person name="Fukuzawa H."/>
            <person name="Galik B."/>
            <person name="Grimanelli D."/>
            <person name="Grimwood J."/>
            <person name="Grossniklaus U."/>
            <person name="Hamada T."/>
            <person name="Haseloff J."/>
            <person name="Hetherington A.J."/>
            <person name="Higo A."/>
            <person name="Hirakawa Y."/>
            <person name="Hundley H.N."/>
            <person name="Ikeda Y."/>
            <person name="Inoue K."/>
            <person name="Inoue S.I."/>
            <person name="Ishida S."/>
            <person name="Jia Q."/>
            <person name="Kakita M."/>
            <person name="Kanazawa T."/>
            <person name="Kawai Y."/>
            <person name="Kawashima T."/>
            <person name="Kennedy M."/>
            <person name="Kinose K."/>
            <person name="Kinoshita T."/>
            <person name="Kohara Y."/>
            <person name="Koide E."/>
            <person name="Komatsu K."/>
            <person name="Kopischke S."/>
            <person name="Kubo M."/>
            <person name="Kyozuka J."/>
            <person name="Lagercrantz U."/>
            <person name="Lin S.S."/>
            <person name="Lindquist E."/>
            <person name="Lipzen A.M."/>
            <person name="Lu C.W."/>
            <person name="De Luna E."/>
            <person name="Martienssen R.A."/>
            <person name="Minamino N."/>
            <person name="Mizutani M."/>
            <person name="Mizutani M."/>
            <person name="Mochizuki N."/>
            <person name="Monte I."/>
            <person name="Mosher R."/>
            <person name="Nagasaki H."/>
            <person name="Nakagami H."/>
            <person name="Naramoto S."/>
            <person name="Nishitani K."/>
            <person name="Ohtani M."/>
            <person name="Okamoto T."/>
            <person name="Okumura M."/>
            <person name="Phillips J."/>
            <person name="Pollak B."/>
            <person name="Reinders A."/>
            <person name="Rovekamp M."/>
            <person name="Sano R."/>
            <person name="Sawa S."/>
            <person name="Schmid M.W."/>
            <person name="Shirakawa M."/>
            <person name="Solano R."/>
            <person name="Spunde A."/>
            <person name="Suetsugu N."/>
            <person name="Sugano S."/>
            <person name="Sugiyama A."/>
            <person name="Sun R."/>
            <person name="Suzuki Y."/>
            <person name="Takenaka M."/>
            <person name="Takezawa D."/>
            <person name="Tomogane H."/>
            <person name="Tsuzuki M."/>
            <person name="Ueda T."/>
            <person name="Umeda M."/>
            <person name="Ward J.M."/>
            <person name="Watanabe Y."/>
            <person name="Yazaki K."/>
            <person name="Yokoyama R."/>
            <person name="Yoshitake Y."/>
            <person name="Yotsui I."/>
            <person name="Zachgo S."/>
            <person name="Schmutz J."/>
        </authorList>
    </citation>
    <scope>NUCLEOTIDE SEQUENCE [LARGE SCALE GENOMIC DNA]</scope>
    <source>
        <strain evidence="2">Tak-1</strain>
    </source>
</reference>
<dbReference type="PANTHER" id="PTHR37539">
    <property type="entry name" value="SECRETED PROTEIN-RELATED"/>
    <property type="match status" value="1"/>
</dbReference>
<dbReference type="InterPro" id="IPR037473">
    <property type="entry name" value="Lcp-like"/>
</dbReference>
<evidence type="ECO:0000313" key="1">
    <source>
        <dbReference type="EMBL" id="PTQ38573.1"/>
    </source>
</evidence>
<name>A0A2R6WXM3_MARPO</name>
<keyword evidence="2" id="KW-1185">Reference proteome</keyword>
<dbReference type="PANTHER" id="PTHR37539:SF1">
    <property type="entry name" value="ER-BOUND OXYGENASE MPAB_MPAB'_RUBBER OXYGENASE CATALYTIC DOMAIN-CONTAINING PROTEIN"/>
    <property type="match status" value="1"/>
</dbReference>
<accession>A0A2R6WXM3</accession>
<dbReference type="OrthoDB" id="1904607at2759"/>
<evidence type="ECO:0000313" key="2">
    <source>
        <dbReference type="Proteomes" id="UP000244005"/>
    </source>
</evidence>